<evidence type="ECO:0000256" key="1">
    <source>
        <dbReference type="SAM" id="MobiDB-lite"/>
    </source>
</evidence>
<protein>
    <submittedName>
        <fullName evidence="2">Uncharacterized protein</fullName>
    </submittedName>
</protein>
<dbReference type="EMBL" id="BRXY01000437">
    <property type="protein sequence ID" value="GMH94954.1"/>
    <property type="molecule type" value="Genomic_DNA"/>
</dbReference>
<gene>
    <name evidence="2" type="ORF">TrST_g1524</name>
</gene>
<feature type="region of interest" description="Disordered" evidence="1">
    <location>
        <begin position="289"/>
        <end position="308"/>
    </location>
</feature>
<comment type="caution">
    <text evidence="2">The sequence shown here is derived from an EMBL/GenBank/DDBJ whole genome shotgun (WGS) entry which is preliminary data.</text>
</comment>
<organism evidence="2 3">
    <name type="scientific">Triparma strigata</name>
    <dbReference type="NCBI Taxonomy" id="1606541"/>
    <lineage>
        <taxon>Eukaryota</taxon>
        <taxon>Sar</taxon>
        <taxon>Stramenopiles</taxon>
        <taxon>Ochrophyta</taxon>
        <taxon>Bolidophyceae</taxon>
        <taxon>Parmales</taxon>
        <taxon>Triparmaceae</taxon>
        <taxon>Triparma</taxon>
    </lineage>
</organism>
<dbReference type="OrthoDB" id="38595at2759"/>
<name>A0A9W7EWA9_9STRA</name>
<dbReference type="Proteomes" id="UP001165085">
    <property type="component" value="Unassembled WGS sequence"/>
</dbReference>
<keyword evidence="3" id="KW-1185">Reference proteome</keyword>
<proteinExistence type="predicted"/>
<accession>A0A9W7EWA9</accession>
<evidence type="ECO:0000313" key="2">
    <source>
        <dbReference type="EMBL" id="GMH94954.1"/>
    </source>
</evidence>
<sequence>MLGDEPPFCAPYFSTFTPLTQLNSIQLDSIILNSEPQMLRTSLVRLSQQAGKATESSAGPTLNRELPEMETMMPWKGWVGRWLSEKMGAEKYQKLRNFLVFREDDIHNLVGQPESARLTMPGVERIKGFRYPAPGSRGPVSIPTVDLNDDFAADPYNTGYYWRDTKRNTPAMTSFSIVGSAISPEQTKLVAGAVKVTVREEDVENGKMVESVMSLNPAKEQLGSPGNKGVFATGPSDFDPSGLRSAMQTNWDALNKAIAERQPTQLVSYEWEEREQEILQLREEKNMGTYAGDGTKWRMPKKSRLRSW</sequence>
<feature type="compositionally biased region" description="Basic residues" evidence="1">
    <location>
        <begin position="298"/>
        <end position="308"/>
    </location>
</feature>
<reference evidence="3" key="1">
    <citation type="journal article" date="2023" name="Commun. Biol.">
        <title>Genome analysis of Parmales, the sister group of diatoms, reveals the evolutionary specialization of diatoms from phago-mixotrophs to photoautotrophs.</title>
        <authorList>
            <person name="Ban H."/>
            <person name="Sato S."/>
            <person name="Yoshikawa S."/>
            <person name="Yamada K."/>
            <person name="Nakamura Y."/>
            <person name="Ichinomiya M."/>
            <person name="Sato N."/>
            <person name="Blanc-Mathieu R."/>
            <person name="Endo H."/>
            <person name="Kuwata A."/>
            <person name="Ogata H."/>
        </authorList>
    </citation>
    <scope>NUCLEOTIDE SEQUENCE [LARGE SCALE GENOMIC DNA]</scope>
    <source>
        <strain evidence="3">NIES 3701</strain>
    </source>
</reference>
<evidence type="ECO:0000313" key="3">
    <source>
        <dbReference type="Proteomes" id="UP001165085"/>
    </source>
</evidence>
<dbReference type="AlphaFoldDB" id="A0A9W7EWA9"/>